<dbReference type="GO" id="GO:0098542">
    <property type="term" value="P:defense response to other organism"/>
    <property type="evidence" value="ECO:0007669"/>
    <property type="project" value="InterPro"/>
</dbReference>
<keyword evidence="3" id="KW-1133">Transmembrane helix</keyword>
<organism evidence="4 5">
    <name type="scientific">Tetracentron sinense</name>
    <name type="common">Spur-leaf</name>
    <dbReference type="NCBI Taxonomy" id="13715"/>
    <lineage>
        <taxon>Eukaryota</taxon>
        <taxon>Viridiplantae</taxon>
        <taxon>Streptophyta</taxon>
        <taxon>Embryophyta</taxon>
        <taxon>Tracheophyta</taxon>
        <taxon>Spermatophyta</taxon>
        <taxon>Magnoliopsida</taxon>
        <taxon>Trochodendrales</taxon>
        <taxon>Trochodendraceae</taxon>
        <taxon>Tetracentron</taxon>
    </lineage>
</organism>
<protein>
    <recommendedName>
        <fullName evidence="6">Late embryogenesis abundant protein LEA-2 subgroup domain-containing protein</fullName>
    </recommendedName>
</protein>
<dbReference type="OMA" id="ISWAVET"/>
<evidence type="ECO:0000256" key="1">
    <source>
        <dbReference type="ARBA" id="ARBA00004370"/>
    </source>
</evidence>
<dbReference type="Proteomes" id="UP000655225">
    <property type="component" value="Unassembled WGS sequence"/>
</dbReference>
<reference evidence="4 5" key="1">
    <citation type="submission" date="2020-04" db="EMBL/GenBank/DDBJ databases">
        <title>Plant Genome Project.</title>
        <authorList>
            <person name="Zhang R.-G."/>
        </authorList>
    </citation>
    <scope>NUCLEOTIDE SEQUENCE [LARGE SCALE GENOMIC DNA]</scope>
    <source>
        <strain evidence="4">YNK0</strain>
        <tissue evidence="4">Leaf</tissue>
    </source>
</reference>
<evidence type="ECO:0000256" key="2">
    <source>
        <dbReference type="ARBA" id="ARBA00023136"/>
    </source>
</evidence>
<name>A0A834ZUT9_TETSI</name>
<keyword evidence="5" id="KW-1185">Reference proteome</keyword>
<comment type="subcellular location">
    <subcellularLocation>
        <location evidence="1">Membrane</location>
    </subcellularLocation>
</comment>
<dbReference type="AlphaFoldDB" id="A0A834ZUT9"/>
<evidence type="ECO:0008006" key="6">
    <source>
        <dbReference type="Google" id="ProtNLM"/>
    </source>
</evidence>
<keyword evidence="3" id="KW-0812">Transmembrane</keyword>
<evidence type="ECO:0000313" key="4">
    <source>
        <dbReference type="EMBL" id="KAF8414084.1"/>
    </source>
</evidence>
<dbReference type="OrthoDB" id="1914670at2759"/>
<evidence type="ECO:0000313" key="5">
    <source>
        <dbReference type="Proteomes" id="UP000655225"/>
    </source>
</evidence>
<dbReference type="PANTHER" id="PTHR31415">
    <property type="entry name" value="OS05G0367900 PROTEIN"/>
    <property type="match status" value="1"/>
</dbReference>
<dbReference type="GO" id="GO:0005886">
    <property type="term" value="C:plasma membrane"/>
    <property type="evidence" value="ECO:0007669"/>
    <property type="project" value="TreeGrafter"/>
</dbReference>
<keyword evidence="2 3" id="KW-0472">Membrane</keyword>
<feature type="transmembrane region" description="Helical" evidence="3">
    <location>
        <begin position="12"/>
        <end position="29"/>
    </location>
</feature>
<evidence type="ECO:0000256" key="3">
    <source>
        <dbReference type="SAM" id="Phobius"/>
    </source>
</evidence>
<dbReference type="EMBL" id="JABCRI010000001">
    <property type="protein sequence ID" value="KAF8414084.1"/>
    <property type="molecule type" value="Genomic_DNA"/>
</dbReference>
<dbReference type="InterPro" id="IPR044839">
    <property type="entry name" value="NDR1-like"/>
</dbReference>
<proteinExistence type="predicted"/>
<accession>A0A834ZUT9</accession>
<dbReference type="GO" id="GO:0009506">
    <property type="term" value="C:plasmodesma"/>
    <property type="evidence" value="ECO:0007669"/>
    <property type="project" value="TreeGrafter"/>
</dbReference>
<gene>
    <name evidence="4" type="ORF">HHK36_002083</name>
</gene>
<sequence length="204" mass="22763">MAGSNSTRCCRCFVSTTISLGLAALFMWLRNCGITYSIDEFYVPALNKTANQSRNTTIAFDLKMENRCKYKGIYYDAINVSLYYGQSRSIFVGNVSIPGFYQGHDNKAHRKESVKSEGVPWKTALRSNGSKAVFRVDLGMVVRYKIMASKSKLHNVRVGGAVEVDAEGKKANKKGIKLISKAPQQGRYSPCVPMFLLSVLLFCW</sequence>
<comment type="caution">
    <text evidence="4">The sequence shown here is derived from an EMBL/GenBank/DDBJ whole genome shotgun (WGS) entry which is preliminary data.</text>
</comment>
<dbReference type="PANTHER" id="PTHR31415:SF52">
    <property type="entry name" value="LATE EMBRYOGENESIS ABUNDANT (LEA) HYDROXYPROLINE-RICH GLYCOPROTEIN FAMILY-RELATED"/>
    <property type="match status" value="1"/>
</dbReference>